<reference evidence="3 4" key="1">
    <citation type="submission" date="2020-08" db="EMBL/GenBank/DDBJ databases">
        <authorList>
            <person name="Newling K."/>
            <person name="Davey J."/>
            <person name="Forrester S."/>
        </authorList>
    </citation>
    <scope>NUCLEOTIDE SEQUENCE [LARGE SCALE GENOMIC DNA]</scope>
    <source>
        <strain evidence="4">Crithidia deanei Carvalho (ATCC PRA-265)</strain>
    </source>
</reference>
<evidence type="ECO:0000313" key="4">
    <source>
        <dbReference type="Proteomes" id="UP000515908"/>
    </source>
</evidence>
<evidence type="ECO:0000313" key="3">
    <source>
        <dbReference type="EMBL" id="CAD2220215.1"/>
    </source>
</evidence>
<feature type="region of interest" description="Disordered" evidence="1">
    <location>
        <begin position="1"/>
        <end position="20"/>
    </location>
</feature>
<keyword evidence="2" id="KW-1133">Transmembrane helix</keyword>
<dbReference type="Proteomes" id="UP000515908">
    <property type="component" value="Chromosome 16"/>
</dbReference>
<keyword evidence="2" id="KW-0812">Transmembrane</keyword>
<dbReference type="VEuPathDB" id="TriTrypDB:ADEAN_000773000"/>
<evidence type="ECO:0000256" key="2">
    <source>
        <dbReference type="SAM" id="Phobius"/>
    </source>
</evidence>
<evidence type="ECO:0000256" key="1">
    <source>
        <dbReference type="SAM" id="MobiDB-lite"/>
    </source>
</evidence>
<dbReference type="AlphaFoldDB" id="A0A7G2CLB9"/>
<protein>
    <submittedName>
        <fullName evidence="3">Uncharacterized protein</fullName>
    </submittedName>
</protein>
<keyword evidence="2" id="KW-0472">Membrane</keyword>
<gene>
    <name evidence="3" type="ORF">ADEAN_000773000</name>
</gene>
<sequence>MEKVLDDIGDTNNNNNEKEKDYNVVRENIKQFSFAHLCRQKKQLAQEARIRLYRQKVKEYISADNNNNNWGEEMEEEETIALDDATIYENNRQFVINDDSFSVVSPNGYFFMIPSTEYRAMCVNHTEEGKDCGHSYAYPDMVFFNSQRNEENMKQNNNNNNTVVSSNEGFYYGFAFYFYGKPLVDDYKNHKNHTGGYVLCLTSTSPVYRTLRKLTKDVVLLLCQEAISLIIIIIIIIKKASPLPFP</sequence>
<organism evidence="3 4">
    <name type="scientific">Angomonas deanei</name>
    <dbReference type="NCBI Taxonomy" id="59799"/>
    <lineage>
        <taxon>Eukaryota</taxon>
        <taxon>Discoba</taxon>
        <taxon>Euglenozoa</taxon>
        <taxon>Kinetoplastea</taxon>
        <taxon>Metakinetoplastina</taxon>
        <taxon>Trypanosomatida</taxon>
        <taxon>Trypanosomatidae</taxon>
        <taxon>Strigomonadinae</taxon>
        <taxon>Angomonas</taxon>
    </lineage>
</organism>
<accession>A0A7G2CLB9</accession>
<proteinExistence type="predicted"/>
<keyword evidence="4" id="KW-1185">Reference proteome</keyword>
<feature type="transmembrane region" description="Helical" evidence="2">
    <location>
        <begin position="218"/>
        <end position="237"/>
    </location>
</feature>
<name>A0A7G2CLB9_9TRYP</name>
<dbReference type="EMBL" id="LR877160">
    <property type="protein sequence ID" value="CAD2220215.1"/>
    <property type="molecule type" value="Genomic_DNA"/>
</dbReference>